<gene>
    <name evidence="2" type="ORF">PQR63_21795</name>
</gene>
<evidence type="ECO:0000313" key="3">
    <source>
        <dbReference type="Proteomes" id="UP001629214"/>
    </source>
</evidence>
<keyword evidence="3" id="KW-1185">Reference proteome</keyword>
<protein>
    <submittedName>
        <fullName evidence="2">DUF3047 domain-containing protein</fullName>
    </submittedName>
</protein>
<reference evidence="2 3" key="1">
    <citation type="journal article" date="2024" name="Chem. Sci.">
        <title>Discovery of megapolipeptins by genome mining of a Burkholderiales bacteria collection.</title>
        <authorList>
            <person name="Paulo B.S."/>
            <person name="Recchia M.J.J."/>
            <person name="Lee S."/>
            <person name="Fergusson C.H."/>
            <person name="Romanowski S.B."/>
            <person name="Hernandez A."/>
            <person name="Krull N."/>
            <person name="Liu D.Y."/>
            <person name="Cavanagh H."/>
            <person name="Bos A."/>
            <person name="Gray C.A."/>
            <person name="Murphy B.T."/>
            <person name="Linington R.G."/>
            <person name="Eustaquio A.S."/>
        </authorList>
    </citation>
    <scope>NUCLEOTIDE SEQUENCE [LARGE SCALE GENOMIC DNA]</scope>
    <source>
        <strain evidence="2 3">RL21-008-BIB-B</strain>
    </source>
</reference>
<keyword evidence="1" id="KW-0732">Signal</keyword>
<dbReference type="Proteomes" id="UP001629214">
    <property type="component" value="Unassembled WGS sequence"/>
</dbReference>
<feature type="signal peptide" evidence="1">
    <location>
        <begin position="1"/>
        <end position="32"/>
    </location>
</feature>
<dbReference type="RefSeq" id="WP_408170092.1">
    <property type="nucleotide sequence ID" value="NZ_JAQQFR010000018.1"/>
</dbReference>
<dbReference type="PROSITE" id="PS51257">
    <property type="entry name" value="PROKAR_LIPOPROTEIN"/>
    <property type="match status" value="1"/>
</dbReference>
<name>A0ABW8ZD03_9BURK</name>
<feature type="chain" id="PRO_5046442133" evidence="1">
    <location>
        <begin position="33"/>
        <end position="281"/>
    </location>
</feature>
<evidence type="ECO:0000256" key="1">
    <source>
        <dbReference type="SAM" id="SignalP"/>
    </source>
</evidence>
<evidence type="ECO:0000313" key="2">
    <source>
        <dbReference type="EMBL" id="MFL9881047.1"/>
    </source>
</evidence>
<proteinExistence type="predicted"/>
<dbReference type="Pfam" id="PF11249">
    <property type="entry name" value="DUF3047"/>
    <property type="match status" value="1"/>
</dbReference>
<dbReference type="EMBL" id="JAQQFR010000018">
    <property type="protein sequence ID" value="MFL9881047.1"/>
    <property type="molecule type" value="Genomic_DNA"/>
</dbReference>
<organism evidence="2 3">
    <name type="scientific">Herbaspirillum rhizosphaerae</name>
    <dbReference type="NCBI Taxonomy" id="346179"/>
    <lineage>
        <taxon>Bacteria</taxon>
        <taxon>Pseudomonadati</taxon>
        <taxon>Pseudomonadota</taxon>
        <taxon>Betaproteobacteria</taxon>
        <taxon>Burkholderiales</taxon>
        <taxon>Oxalobacteraceae</taxon>
        <taxon>Herbaspirillum</taxon>
    </lineage>
</organism>
<dbReference type="InterPro" id="IPR021409">
    <property type="entry name" value="DUF3047"/>
</dbReference>
<accession>A0ABW8ZD03</accession>
<comment type="caution">
    <text evidence="2">The sequence shown here is derived from an EMBL/GenBank/DDBJ whole genome shotgun (WGS) entry which is preliminary data.</text>
</comment>
<sequence length="281" mass="31172">MKSVVPPSVRAVPSSLRLAVLASIVALLAACANTQKIHDPVAKQIRLDQALALFSTNPAGGLPNEWEPLVLMRKKKTTDYVLVKDGDKTVLRAYADKASSGLRHEVNIDPVKQPWLTWSWKTSALIKTADNRYRDTEDSPVRIVLAFDGDKNNLSFMDTILFDTAKLVSGHEFPYATLMYIWENKAPKETVISNTRTGRIQMLVAESGAANVGKWVSYQRNIVDDYVKVYGEQPGRLIGVGVLTDTDNTEEKVEAWYGDIRLLRQATVAAQTQAEVQPTAK</sequence>